<dbReference type="OrthoDB" id="5149665at2"/>
<feature type="transmembrane region" description="Helical" evidence="2">
    <location>
        <begin position="67"/>
        <end position="86"/>
    </location>
</feature>
<dbReference type="HOGENOM" id="CLU_2025115_0_0_11"/>
<reference evidence="3 4" key="1">
    <citation type="journal article" date="2009" name="Stand. Genomic Sci.">
        <title>Complete genome sequence of Sanguibacter keddieii type strain (ST-74).</title>
        <authorList>
            <person name="Ivanova N."/>
            <person name="Sikorski J."/>
            <person name="Sims D."/>
            <person name="Brettin T."/>
            <person name="Detter J.C."/>
            <person name="Han C."/>
            <person name="Lapidus A."/>
            <person name="Copeland A."/>
            <person name="Glavina Del Rio T."/>
            <person name="Nolan M."/>
            <person name="Chen F."/>
            <person name="Lucas S."/>
            <person name="Tice H."/>
            <person name="Cheng J.F."/>
            <person name="Bruce D."/>
            <person name="Goodwin L."/>
            <person name="Pitluck S."/>
            <person name="Pati A."/>
            <person name="Mavromatis K."/>
            <person name="Chen A."/>
            <person name="Palaniappan K."/>
            <person name="D'haeseleer P."/>
            <person name="Chain P."/>
            <person name="Bristow J."/>
            <person name="Eisen J.A."/>
            <person name="Markowitz V."/>
            <person name="Hugenholtz P."/>
            <person name="Goker M."/>
            <person name="Pukall R."/>
            <person name="Klenk H.P."/>
            <person name="Kyrpides N.C."/>
        </authorList>
    </citation>
    <scope>NUCLEOTIDE SEQUENCE [LARGE SCALE GENOMIC DNA]</scope>
    <source>
        <strain evidence="4">ATCC 51767 / DSM 10542 / NCFB 3025 / ST-74</strain>
    </source>
</reference>
<keyword evidence="2" id="KW-0812">Transmembrane</keyword>
<gene>
    <name evidence="3" type="ordered locus">Sked_08240</name>
</gene>
<dbReference type="AlphaFoldDB" id="D1BBZ5"/>
<evidence type="ECO:0000313" key="4">
    <source>
        <dbReference type="Proteomes" id="UP000000322"/>
    </source>
</evidence>
<feature type="region of interest" description="Disordered" evidence="1">
    <location>
        <begin position="94"/>
        <end position="122"/>
    </location>
</feature>
<protein>
    <submittedName>
        <fullName evidence="3">Uncharacterized protein</fullName>
    </submittedName>
</protein>
<feature type="region of interest" description="Disordered" evidence="1">
    <location>
        <begin position="28"/>
        <end position="53"/>
    </location>
</feature>
<feature type="compositionally biased region" description="Basic and acidic residues" evidence="1">
    <location>
        <begin position="109"/>
        <end position="122"/>
    </location>
</feature>
<dbReference type="EMBL" id="CP001819">
    <property type="protein sequence ID" value="ACZ20775.1"/>
    <property type="molecule type" value="Genomic_DNA"/>
</dbReference>
<keyword evidence="4" id="KW-1185">Reference proteome</keyword>
<feature type="compositionally biased region" description="Low complexity" evidence="1">
    <location>
        <begin position="28"/>
        <end position="49"/>
    </location>
</feature>
<keyword evidence="2" id="KW-0472">Membrane</keyword>
<dbReference type="STRING" id="446469.Sked_08240"/>
<organism evidence="3 4">
    <name type="scientific">Sanguibacter keddieii (strain ATCC 51767 / DSM 10542 / NCFB 3025 / ST-74)</name>
    <dbReference type="NCBI Taxonomy" id="446469"/>
    <lineage>
        <taxon>Bacteria</taxon>
        <taxon>Bacillati</taxon>
        <taxon>Actinomycetota</taxon>
        <taxon>Actinomycetes</taxon>
        <taxon>Micrococcales</taxon>
        <taxon>Sanguibacteraceae</taxon>
        <taxon>Sanguibacter</taxon>
    </lineage>
</organism>
<evidence type="ECO:0000256" key="2">
    <source>
        <dbReference type="SAM" id="Phobius"/>
    </source>
</evidence>
<dbReference type="Proteomes" id="UP000000322">
    <property type="component" value="Chromosome"/>
</dbReference>
<evidence type="ECO:0000313" key="3">
    <source>
        <dbReference type="EMBL" id="ACZ20775.1"/>
    </source>
</evidence>
<proteinExistence type="predicted"/>
<keyword evidence="2" id="KW-1133">Transmembrane helix</keyword>
<dbReference type="RefSeq" id="WP_012865844.1">
    <property type="nucleotide sequence ID" value="NC_013521.1"/>
</dbReference>
<evidence type="ECO:0000256" key="1">
    <source>
        <dbReference type="SAM" id="MobiDB-lite"/>
    </source>
</evidence>
<accession>D1BBZ5</accession>
<name>D1BBZ5_SANKS</name>
<dbReference type="KEGG" id="ske:Sked_08240"/>
<sequence length="122" mass="12444">MSTPAAALTFADPAVAAQLGYAPASAQTTTGVVGTATDPTPAPSSTDGTVTVPTMRPDLEVTDVSPGLAGFLAIFVVAVAAILLMLSMTRKLRKVNHSQGADPQASAVFDDRISSDQRDTRG</sequence>